<gene>
    <name evidence="2" type="ORF">A2J15_001165</name>
    <name evidence="3" type="ORF">DZD40_06125</name>
</gene>
<dbReference type="Pfam" id="PF09933">
    <property type="entry name" value="DUF2165"/>
    <property type="match status" value="1"/>
</dbReference>
<dbReference type="GeneID" id="44004112"/>
<protein>
    <submittedName>
        <fullName evidence="3">DUF2165 family protein</fullName>
    </submittedName>
</protein>
<evidence type="ECO:0000256" key="1">
    <source>
        <dbReference type="SAM" id="Phobius"/>
    </source>
</evidence>
<sequence length="173" mass="19742">MQSKCFCISKMIRLSKVIILLTVASLAFIVVFGNITDYNSNFLFVSHVMSMDTKPDYLGNAIVYRAITSSFVHHISYIMIILFEAFIAFTALKGAIDMFKARNLDAQTFHNAKTFGIISLTSCCILWFFAFQVLAAEWFGMWMSKVWNGLFDATRLVTYMFLALIFISLKNDD</sequence>
<evidence type="ECO:0000313" key="4">
    <source>
        <dbReference type="Proteomes" id="UP000093205"/>
    </source>
</evidence>
<accession>A0A424YZ83</accession>
<evidence type="ECO:0000313" key="2">
    <source>
        <dbReference type="EMBL" id="AXP08357.1"/>
    </source>
</evidence>
<dbReference type="KEGG" id="chw:A2J15_001165"/>
<feature type="transmembrane region" description="Helical" evidence="1">
    <location>
        <begin position="146"/>
        <end position="169"/>
    </location>
</feature>
<keyword evidence="1" id="KW-0812">Transmembrane</keyword>
<keyword evidence="1" id="KW-0472">Membrane</keyword>
<dbReference type="Proteomes" id="UP000093205">
    <property type="component" value="Chromosome"/>
</dbReference>
<dbReference type="AlphaFoldDB" id="A0A424YZ83"/>
<feature type="transmembrane region" description="Helical" evidence="1">
    <location>
        <begin position="117"/>
        <end position="140"/>
    </location>
</feature>
<feature type="transmembrane region" description="Helical" evidence="1">
    <location>
        <begin position="75"/>
        <end position="96"/>
    </location>
</feature>
<dbReference type="OrthoDB" id="7618855at2"/>
<dbReference type="InterPro" id="IPR018681">
    <property type="entry name" value="DUF2165_transmembrane"/>
</dbReference>
<keyword evidence="1" id="KW-1133">Transmembrane helix</keyword>
<reference evidence="4 5" key="1">
    <citation type="submission" date="2018-08" db="EMBL/GenBank/DDBJ databases">
        <title>Survival mechanisms of Campylobacter hepaticus identified by genomic analysis and comparative transcriptomic analysis of in vivo and in vitro derived bacteria.</title>
        <authorList>
            <person name="Van T.T.H."/>
            <person name="Moore R.J."/>
        </authorList>
    </citation>
    <scope>NUCLEOTIDE SEQUENCE [LARGE SCALE GENOMIC DNA]</scope>
    <source>
        <strain evidence="3 5">54L</strain>
        <strain evidence="2 4">HV10</strain>
    </source>
</reference>
<evidence type="ECO:0000313" key="5">
    <source>
        <dbReference type="Proteomes" id="UP000286095"/>
    </source>
</evidence>
<dbReference type="RefSeq" id="WP_066776395.1">
    <property type="nucleotide sequence ID" value="NZ_CBCSFE010000002.1"/>
</dbReference>
<proteinExistence type="predicted"/>
<dbReference type="EMBL" id="CP031611">
    <property type="protein sequence ID" value="AXP08357.1"/>
    <property type="molecule type" value="Genomic_DNA"/>
</dbReference>
<name>A0A424YZ83_9BACT</name>
<organism evidence="3 5">
    <name type="scientific">Campylobacter hepaticus</name>
    <dbReference type="NCBI Taxonomy" id="1813019"/>
    <lineage>
        <taxon>Bacteria</taxon>
        <taxon>Pseudomonadati</taxon>
        <taxon>Campylobacterota</taxon>
        <taxon>Epsilonproteobacteria</taxon>
        <taxon>Campylobacterales</taxon>
        <taxon>Campylobacteraceae</taxon>
        <taxon>Campylobacter</taxon>
    </lineage>
</organism>
<evidence type="ECO:0000313" key="3">
    <source>
        <dbReference type="EMBL" id="RQD86721.1"/>
    </source>
</evidence>
<dbReference type="Proteomes" id="UP000286095">
    <property type="component" value="Unassembled WGS sequence"/>
</dbReference>
<keyword evidence="4" id="KW-1185">Reference proteome</keyword>
<dbReference type="STRING" id="1813019.A2J15_00755"/>
<dbReference type="EMBL" id="QURW01000015">
    <property type="protein sequence ID" value="RQD86721.1"/>
    <property type="molecule type" value="Genomic_DNA"/>
</dbReference>